<dbReference type="PROSITE" id="PS50164">
    <property type="entry name" value="GIY_YIG"/>
    <property type="match status" value="1"/>
</dbReference>
<sequence length="248" mass="28260">MRFSKLAKESLGCYVYCLIDPIDDEIFYIGKASKNNRAFDHLKEIGKETAKAGRISDIRAAGEEPRVEILRYGLDESTAFEVEAAIIDTIGLENLTNEVRGHGIKKGRSTIEEIERLFSSEPLYIGDIEEKCILFYIHKTYSPTLSETELYDMTRQFWHMVSRETRESGEYKTALAIVDGVVVRVYSIEAWFPAGSTLSSRNFGGKPDKWEFVGQGLNKHELYGRRLVDSNNQPIMSMQKGYSYLPTK</sequence>
<comment type="caution">
    <text evidence="2">The sequence shown here is derived from an EMBL/GenBank/DDBJ whole genome shotgun (WGS) entry which is preliminary data.</text>
</comment>
<evidence type="ECO:0000259" key="1">
    <source>
        <dbReference type="PROSITE" id="PS50164"/>
    </source>
</evidence>
<protein>
    <recommendedName>
        <fullName evidence="1">GIY-YIG domain-containing protein</fullName>
    </recommendedName>
</protein>
<name>A0ABQ1TTG4_9GAMM</name>
<evidence type="ECO:0000313" key="3">
    <source>
        <dbReference type="Proteomes" id="UP000638462"/>
    </source>
</evidence>
<gene>
    <name evidence="2" type="ORF">GCM10008027_30320</name>
</gene>
<reference evidence="3" key="1">
    <citation type="journal article" date="2019" name="Int. J. Syst. Evol. Microbiol.">
        <title>The Global Catalogue of Microorganisms (GCM) 10K type strain sequencing project: providing services to taxonomists for standard genome sequencing and annotation.</title>
        <authorList>
            <consortium name="The Broad Institute Genomics Platform"/>
            <consortium name="The Broad Institute Genome Sequencing Center for Infectious Disease"/>
            <person name="Wu L."/>
            <person name="Ma J."/>
        </authorList>
    </citation>
    <scope>NUCLEOTIDE SEQUENCE [LARGE SCALE GENOMIC DNA]</scope>
    <source>
        <strain evidence="3">CGMCC 1.15394</strain>
    </source>
</reference>
<dbReference type="CDD" id="cd10440">
    <property type="entry name" value="GIY-YIG_COG3680"/>
    <property type="match status" value="1"/>
</dbReference>
<keyword evidence="3" id="KW-1185">Reference proteome</keyword>
<evidence type="ECO:0000313" key="2">
    <source>
        <dbReference type="EMBL" id="GGF03315.1"/>
    </source>
</evidence>
<feature type="domain" description="GIY-YIG" evidence="1">
    <location>
        <begin position="11"/>
        <end position="98"/>
    </location>
</feature>
<organism evidence="2 3">
    <name type="scientific">Pseudoalteromonas gelatinilytica</name>
    <dbReference type="NCBI Taxonomy" id="1703256"/>
    <lineage>
        <taxon>Bacteria</taxon>
        <taxon>Pseudomonadati</taxon>
        <taxon>Pseudomonadota</taxon>
        <taxon>Gammaproteobacteria</taxon>
        <taxon>Alteromonadales</taxon>
        <taxon>Pseudoalteromonadaceae</taxon>
        <taxon>Pseudoalteromonas</taxon>
    </lineage>
</organism>
<dbReference type="Proteomes" id="UP000638462">
    <property type="component" value="Unassembled WGS sequence"/>
</dbReference>
<dbReference type="EMBL" id="BMIT01000012">
    <property type="protein sequence ID" value="GGF03315.1"/>
    <property type="molecule type" value="Genomic_DNA"/>
</dbReference>
<accession>A0ABQ1TTG4</accession>
<dbReference type="InterPro" id="IPR000305">
    <property type="entry name" value="GIY-YIG_endonuc"/>
</dbReference>
<dbReference type="Pfam" id="PF22945">
    <property type="entry name" value="LEM-3_GIY-YIG"/>
    <property type="match status" value="1"/>
</dbReference>
<proteinExistence type="predicted"/>